<feature type="compositionally biased region" description="Low complexity" evidence="7">
    <location>
        <begin position="399"/>
        <end position="443"/>
    </location>
</feature>
<evidence type="ECO:0000256" key="1">
    <source>
        <dbReference type="ARBA" id="ARBA00011073"/>
    </source>
</evidence>
<feature type="active site" description="Charge relay system" evidence="5">
    <location>
        <position position="156"/>
    </location>
</feature>
<protein>
    <submittedName>
        <fullName evidence="9">S8 family serine peptidase</fullName>
    </submittedName>
</protein>
<dbReference type="InterPro" id="IPR000209">
    <property type="entry name" value="Peptidase_S8/S53_dom"/>
</dbReference>
<dbReference type="PROSITE" id="PS00136">
    <property type="entry name" value="SUBTILASE_ASP"/>
    <property type="match status" value="1"/>
</dbReference>
<dbReference type="InterPro" id="IPR023828">
    <property type="entry name" value="Peptidase_S8_Ser-AS"/>
</dbReference>
<organism evidence="9 10">
    <name type="scientific">Longivirga aurantiaca</name>
    <dbReference type="NCBI Taxonomy" id="1837743"/>
    <lineage>
        <taxon>Bacteria</taxon>
        <taxon>Bacillati</taxon>
        <taxon>Actinomycetota</taxon>
        <taxon>Actinomycetes</taxon>
        <taxon>Sporichthyales</taxon>
        <taxon>Sporichthyaceae</taxon>
        <taxon>Longivirga</taxon>
    </lineage>
</organism>
<feature type="domain" description="Peptidase S8/S53" evidence="8">
    <location>
        <begin position="149"/>
        <end position="375"/>
    </location>
</feature>
<evidence type="ECO:0000256" key="7">
    <source>
        <dbReference type="SAM" id="MobiDB-lite"/>
    </source>
</evidence>
<dbReference type="Proteomes" id="UP001596138">
    <property type="component" value="Unassembled WGS sequence"/>
</dbReference>
<dbReference type="PROSITE" id="PS00137">
    <property type="entry name" value="SUBTILASE_HIS"/>
    <property type="match status" value="1"/>
</dbReference>
<dbReference type="PROSITE" id="PS00138">
    <property type="entry name" value="SUBTILASE_SER"/>
    <property type="match status" value="1"/>
</dbReference>
<evidence type="ECO:0000256" key="3">
    <source>
        <dbReference type="ARBA" id="ARBA00022801"/>
    </source>
</evidence>
<gene>
    <name evidence="9" type="ORF">ACFQGU_17755</name>
</gene>
<comment type="caution">
    <text evidence="9">The sequence shown here is derived from an EMBL/GenBank/DDBJ whole genome shotgun (WGS) entry which is preliminary data.</text>
</comment>
<dbReference type="SUPFAM" id="SSF54897">
    <property type="entry name" value="Protease propeptides/inhibitors"/>
    <property type="match status" value="1"/>
</dbReference>
<dbReference type="RefSeq" id="WP_386769032.1">
    <property type="nucleotide sequence ID" value="NZ_JBHSTI010000065.1"/>
</dbReference>
<dbReference type="PANTHER" id="PTHR43806">
    <property type="entry name" value="PEPTIDASE S8"/>
    <property type="match status" value="1"/>
</dbReference>
<dbReference type="EMBL" id="JBHSTI010000065">
    <property type="protein sequence ID" value="MFC6239720.1"/>
    <property type="molecule type" value="Genomic_DNA"/>
</dbReference>
<evidence type="ECO:0000256" key="4">
    <source>
        <dbReference type="ARBA" id="ARBA00022825"/>
    </source>
</evidence>
<evidence type="ECO:0000313" key="9">
    <source>
        <dbReference type="EMBL" id="MFC6239720.1"/>
    </source>
</evidence>
<dbReference type="Gene3D" id="3.30.70.80">
    <property type="entry name" value="Peptidase S8 propeptide/proteinase inhibitor I9"/>
    <property type="match status" value="1"/>
</dbReference>
<proteinExistence type="inferred from homology"/>
<evidence type="ECO:0000256" key="2">
    <source>
        <dbReference type="ARBA" id="ARBA00022670"/>
    </source>
</evidence>
<sequence length="529" mass="51966">MNHARPEPARRASTRVVAGVASLGLMAAGSLAVLPMADAGVEVSGRVIVGFDDGSAPGAIRAIEGAGGRVLKVYDNIDAAAATLPPGASRGLLRARGISYIEADTQREATTTPNDPYYPKTGPIAGGEWGLWRTRTDQVWTSVGYGSATVKIAVVDSGVAASHTDLAGQVLVGRNVLTGGTDTVDTDGHGTYIAGLIAAKPDNGIGVIGVCGGCRILPVKVTNGGSASDSSLASGITWAADNGARIINVSFAGTATSTTLGHAVAYARSKGALVVAAAGNFGSSAITYPAGFAGVVAVAATSNLTGDPLQGYSSFGSWVDVAAPAGLPTTTLSSYSTVGGTSLAAPFVAGVAGLLLTGQPALTGTQLEAAVVVGADPVSGQADFGRIDALDALAGVTGGSPSSSPTPTASPTATASPTPTAVEPSPTATPTSSPAPTTSVTSTFTGSLNRKQTKLTYRVSAAAAGDLSTSLTFGCPSLVITVADQAGNALGTMTGGSVLRMSAAVPAAQVAITVSGSTKCSFSLVVTTP</sequence>
<dbReference type="InterPro" id="IPR022398">
    <property type="entry name" value="Peptidase_S8_His-AS"/>
</dbReference>
<keyword evidence="4 5" id="KW-0720">Serine protease</keyword>
<dbReference type="PROSITE" id="PS51892">
    <property type="entry name" value="SUBTILASE"/>
    <property type="match status" value="1"/>
</dbReference>
<dbReference type="InterPro" id="IPR023827">
    <property type="entry name" value="Peptidase_S8_Asp-AS"/>
</dbReference>
<dbReference type="Pfam" id="PF00082">
    <property type="entry name" value="Peptidase_S8"/>
    <property type="match status" value="1"/>
</dbReference>
<dbReference type="SUPFAM" id="SSF52743">
    <property type="entry name" value="Subtilisin-like"/>
    <property type="match status" value="1"/>
</dbReference>
<comment type="similarity">
    <text evidence="1 5 6">Belongs to the peptidase S8 family.</text>
</comment>
<dbReference type="InterPro" id="IPR036852">
    <property type="entry name" value="Peptidase_S8/S53_dom_sf"/>
</dbReference>
<evidence type="ECO:0000256" key="5">
    <source>
        <dbReference type="PROSITE-ProRule" id="PRU01240"/>
    </source>
</evidence>
<evidence type="ECO:0000259" key="8">
    <source>
        <dbReference type="Pfam" id="PF00082"/>
    </source>
</evidence>
<evidence type="ECO:0000313" key="10">
    <source>
        <dbReference type="Proteomes" id="UP001596138"/>
    </source>
</evidence>
<evidence type="ECO:0000256" key="6">
    <source>
        <dbReference type="RuleBase" id="RU003355"/>
    </source>
</evidence>
<name>A0ABW1T5V8_9ACTN</name>
<dbReference type="InterPro" id="IPR037045">
    <property type="entry name" value="S8pro/Inhibitor_I9_sf"/>
</dbReference>
<feature type="region of interest" description="Disordered" evidence="7">
    <location>
        <begin position="396"/>
        <end position="446"/>
    </location>
</feature>
<keyword evidence="10" id="KW-1185">Reference proteome</keyword>
<reference evidence="10" key="1">
    <citation type="journal article" date="2019" name="Int. J. Syst. Evol. Microbiol.">
        <title>The Global Catalogue of Microorganisms (GCM) 10K type strain sequencing project: providing services to taxonomists for standard genome sequencing and annotation.</title>
        <authorList>
            <consortium name="The Broad Institute Genomics Platform"/>
            <consortium name="The Broad Institute Genome Sequencing Center for Infectious Disease"/>
            <person name="Wu L."/>
            <person name="Ma J."/>
        </authorList>
    </citation>
    <scope>NUCLEOTIDE SEQUENCE [LARGE SCALE GENOMIC DNA]</scope>
    <source>
        <strain evidence="10">CGMCC 4.7317</strain>
    </source>
</reference>
<accession>A0ABW1T5V8</accession>
<feature type="active site" description="Charge relay system" evidence="5">
    <location>
        <position position="342"/>
    </location>
</feature>
<keyword evidence="3 5" id="KW-0378">Hydrolase</keyword>
<dbReference type="PANTHER" id="PTHR43806:SF11">
    <property type="entry name" value="CEREVISIN-RELATED"/>
    <property type="match status" value="1"/>
</dbReference>
<feature type="active site" description="Charge relay system" evidence="5">
    <location>
        <position position="189"/>
    </location>
</feature>
<dbReference type="Gene3D" id="3.40.50.200">
    <property type="entry name" value="Peptidase S8/S53 domain"/>
    <property type="match status" value="1"/>
</dbReference>
<dbReference type="InterPro" id="IPR050131">
    <property type="entry name" value="Peptidase_S8_subtilisin-like"/>
</dbReference>
<dbReference type="InterPro" id="IPR015500">
    <property type="entry name" value="Peptidase_S8_subtilisin-rel"/>
</dbReference>
<dbReference type="PRINTS" id="PR00723">
    <property type="entry name" value="SUBTILISIN"/>
</dbReference>
<keyword evidence="2 5" id="KW-0645">Protease</keyword>